<reference evidence="6" key="1">
    <citation type="journal article" date="2019" name="Int. J. Syst. Evol. Microbiol.">
        <title>The Global Catalogue of Microorganisms (GCM) 10K type strain sequencing project: providing services to taxonomists for standard genome sequencing and annotation.</title>
        <authorList>
            <consortium name="The Broad Institute Genomics Platform"/>
            <consortium name="The Broad Institute Genome Sequencing Center for Infectious Disease"/>
            <person name="Wu L."/>
            <person name="Ma J."/>
        </authorList>
    </citation>
    <scope>NUCLEOTIDE SEQUENCE [LARGE SCALE GENOMIC DNA]</scope>
    <source>
        <strain evidence="6">JCM 18302</strain>
    </source>
</reference>
<comment type="caution">
    <text evidence="5">The sequence shown here is derived from an EMBL/GenBank/DDBJ whole genome shotgun (WGS) entry which is preliminary data.</text>
</comment>
<dbReference type="InterPro" id="IPR002645">
    <property type="entry name" value="STAS_dom"/>
</dbReference>
<proteinExistence type="inferred from homology"/>
<accession>A0ABP9PBS1</accession>
<feature type="compositionally biased region" description="Basic and acidic residues" evidence="3">
    <location>
        <begin position="1"/>
        <end position="13"/>
    </location>
</feature>
<gene>
    <name evidence="5" type="ORF">GCM10023320_82640</name>
</gene>
<evidence type="ECO:0000313" key="5">
    <source>
        <dbReference type="EMBL" id="GAA5142415.1"/>
    </source>
</evidence>
<dbReference type="CDD" id="cd07043">
    <property type="entry name" value="STAS_anti-anti-sigma_factors"/>
    <property type="match status" value="1"/>
</dbReference>
<dbReference type="Pfam" id="PF01740">
    <property type="entry name" value="STAS"/>
    <property type="match status" value="1"/>
</dbReference>
<dbReference type="NCBIfam" id="TIGR00377">
    <property type="entry name" value="ant_ant_sig"/>
    <property type="match status" value="1"/>
</dbReference>
<evidence type="ECO:0000259" key="4">
    <source>
        <dbReference type="PROSITE" id="PS50801"/>
    </source>
</evidence>
<dbReference type="InterPro" id="IPR036513">
    <property type="entry name" value="STAS_dom_sf"/>
</dbReference>
<dbReference type="PANTHER" id="PTHR33495:SF13">
    <property type="entry name" value="ANTI-SIGMA-F FACTOR ANTAGONIST RSFB"/>
    <property type="match status" value="1"/>
</dbReference>
<name>A0ABP9PBS1_9PSEU</name>
<evidence type="ECO:0000256" key="3">
    <source>
        <dbReference type="SAM" id="MobiDB-lite"/>
    </source>
</evidence>
<evidence type="ECO:0000256" key="2">
    <source>
        <dbReference type="RuleBase" id="RU003749"/>
    </source>
</evidence>
<dbReference type="PANTHER" id="PTHR33495">
    <property type="entry name" value="ANTI-SIGMA FACTOR ANTAGONIST TM_1081-RELATED-RELATED"/>
    <property type="match status" value="1"/>
</dbReference>
<evidence type="ECO:0000256" key="1">
    <source>
        <dbReference type="ARBA" id="ARBA00009013"/>
    </source>
</evidence>
<dbReference type="Gene3D" id="3.30.750.24">
    <property type="entry name" value="STAS domain"/>
    <property type="match status" value="1"/>
</dbReference>
<dbReference type="EMBL" id="BAABJO010000060">
    <property type="protein sequence ID" value="GAA5142415.1"/>
    <property type="molecule type" value="Genomic_DNA"/>
</dbReference>
<evidence type="ECO:0000313" key="6">
    <source>
        <dbReference type="Proteomes" id="UP001500804"/>
    </source>
</evidence>
<keyword evidence="6" id="KW-1185">Reference proteome</keyword>
<dbReference type="PROSITE" id="PS50801">
    <property type="entry name" value="STAS"/>
    <property type="match status" value="1"/>
</dbReference>
<dbReference type="InterPro" id="IPR003658">
    <property type="entry name" value="Anti-sigma_ant"/>
</dbReference>
<dbReference type="SUPFAM" id="SSF52091">
    <property type="entry name" value="SpoIIaa-like"/>
    <property type="match status" value="1"/>
</dbReference>
<dbReference type="Proteomes" id="UP001500804">
    <property type="component" value="Unassembled WGS sequence"/>
</dbReference>
<protein>
    <recommendedName>
        <fullName evidence="2">Anti-sigma factor antagonist</fullName>
    </recommendedName>
</protein>
<organism evidence="5 6">
    <name type="scientific">Pseudonocardia adelaidensis</name>
    <dbReference type="NCBI Taxonomy" id="648754"/>
    <lineage>
        <taxon>Bacteria</taxon>
        <taxon>Bacillati</taxon>
        <taxon>Actinomycetota</taxon>
        <taxon>Actinomycetes</taxon>
        <taxon>Pseudonocardiales</taxon>
        <taxon>Pseudonocardiaceae</taxon>
        <taxon>Pseudonocardia</taxon>
    </lineage>
</organism>
<sequence length="143" mass="15384">MMKPAGDELRPDGGQETSGYPRQEQLIDVRRVDRPDAVVVAVSGAVDVLTAPRLRSALAVALENLDGRPVVVDLVDVRFFGSPGLRALAESTEQAATKPGFEPLRVVVDSNRPVLRPIELTGYDAILALYDDVEEAVSGNPLH</sequence>
<feature type="domain" description="STAS" evidence="4">
    <location>
        <begin position="27"/>
        <end position="140"/>
    </location>
</feature>
<feature type="region of interest" description="Disordered" evidence="3">
    <location>
        <begin position="1"/>
        <end position="26"/>
    </location>
</feature>
<comment type="similarity">
    <text evidence="1 2">Belongs to the anti-sigma-factor antagonist family.</text>
</comment>